<keyword evidence="2" id="KW-1185">Reference proteome</keyword>
<dbReference type="Proteomes" id="UP000406256">
    <property type="component" value="Unassembled WGS sequence"/>
</dbReference>
<evidence type="ECO:0000313" key="2">
    <source>
        <dbReference type="Proteomes" id="UP000406256"/>
    </source>
</evidence>
<accession>A0A5E4YEG0</accession>
<reference evidence="1 2" key="1">
    <citation type="submission" date="2019-08" db="EMBL/GenBank/DDBJ databases">
        <authorList>
            <person name="Peeters C."/>
        </authorList>
    </citation>
    <scope>NUCLEOTIDE SEQUENCE [LARGE SCALE GENOMIC DNA]</scope>
    <source>
        <strain evidence="1 2">LMG 31108</strain>
    </source>
</reference>
<protein>
    <submittedName>
        <fullName evidence="1">Uncharacterized protein</fullName>
    </submittedName>
</protein>
<dbReference type="EMBL" id="CABPSB010000022">
    <property type="protein sequence ID" value="VVE47151.1"/>
    <property type="molecule type" value="Genomic_DNA"/>
</dbReference>
<dbReference type="AlphaFoldDB" id="A0A5E4YEG0"/>
<proteinExistence type="predicted"/>
<sequence length="82" mass="9482">MKLIMTEAEAIAAGFTHAGTLYSVPVWVDMRCESCPNIHPKYRISEPWIWLCELMAIPVSMCMSESYFRITLKRRIGIEDRS</sequence>
<name>A0A5E4YEG0_9BURK</name>
<organism evidence="1 2">
    <name type="scientific">Pandoraea anhela</name>
    <dbReference type="NCBI Taxonomy" id="2508295"/>
    <lineage>
        <taxon>Bacteria</taxon>
        <taxon>Pseudomonadati</taxon>
        <taxon>Pseudomonadota</taxon>
        <taxon>Betaproteobacteria</taxon>
        <taxon>Burkholderiales</taxon>
        <taxon>Burkholderiaceae</taxon>
        <taxon>Pandoraea</taxon>
    </lineage>
</organism>
<dbReference type="OrthoDB" id="9152593at2"/>
<gene>
    <name evidence="1" type="ORF">PAN31108_04477</name>
</gene>
<dbReference type="RefSeq" id="WP_150670961.1">
    <property type="nucleotide sequence ID" value="NZ_CABPSB010000022.1"/>
</dbReference>
<evidence type="ECO:0000313" key="1">
    <source>
        <dbReference type="EMBL" id="VVE47151.1"/>
    </source>
</evidence>